<keyword evidence="3" id="KW-1185">Reference proteome</keyword>
<dbReference type="Pfam" id="PF04986">
    <property type="entry name" value="Y2_Tnp"/>
    <property type="match status" value="1"/>
</dbReference>
<sequence length="131" mass="15140">KIAISNYRIKQIDKTKKTVTFQVKNYKKGGQKELLTLSTKEFVRRFALHVLPKGFTRIRHYGFLSSSWKKEKLPALQKTLIALPIKCIEEKPTLLRRCPSCKKGKLKTVMTFGQRGPPHGWKELLSSDNQL</sequence>
<evidence type="ECO:0000259" key="1">
    <source>
        <dbReference type="Pfam" id="PF04986"/>
    </source>
</evidence>
<dbReference type="InterPro" id="IPR007069">
    <property type="entry name" value="Transposase_32"/>
</dbReference>
<proteinExistence type="predicted"/>
<name>A0A7K3WWM7_9FLAO</name>
<evidence type="ECO:0000313" key="2">
    <source>
        <dbReference type="EMBL" id="NEN25936.1"/>
    </source>
</evidence>
<dbReference type="RefSeq" id="WP_204336984.1">
    <property type="nucleotide sequence ID" value="NZ_JAAGVY010000146.1"/>
</dbReference>
<dbReference type="EMBL" id="JAAGVY010000146">
    <property type="protein sequence ID" value="NEN25936.1"/>
    <property type="molecule type" value="Genomic_DNA"/>
</dbReference>
<dbReference type="GO" id="GO:0004803">
    <property type="term" value="F:transposase activity"/>
    <property type="evidence" value="ECO:0007669"/>
    <property type="project" value="InterPro"/>
</dbReference>
<comment type="caution">
    <text evidence="2">The sequence shown here is derived from an EMBL/GenBank/DDBJ whole genome shotgun (WGS) entry which is preliminary data.</text>
</comment>
<evidence type="ECO:0000313" key="3">
    <source>
        <dbReference type="Proteomes" id="UP000486602"/>
    </source>
</evidence>
<dbReference type="PANTHER" id="PTHR37023">
    <property type="entry name" value="TRANSPOSASE"/>
    <property type="match status" value="1"/>
</dbReference>
<protein>
    <submittedName>
        <fullName evidence="2">IS91 family transposase</fullName>
    </submittedName>
</protein>
<organism evidence="2 3">
    <name type="scientific">Cryomorpha ignava</name>
    <dbReference type="NCBI Taxonomy" id="101383"/>
    <lineage>
        <taxon>Bacteria</taxon>
        <taxon>Pseudomonadati</taxon>
        <taxon>Bacteroidota</taxon>
        <taxon>Flavobacteriia</taxon>
        <taxon>Flavobacteriales</taxon>
        <taxon>Cryomorphaceae</taxon>
        <taxon>Cryomorpha</taxon>
    </lineage>
</organism>
<gene>
    <name evidence="2" type="ORF">G3O08_20810</name>
</gene>
<dbReference type="GO" id="GO:0003677">
    <property type="term" value="F:DNA binding"/>
    <property type="evidence" value="ECO:0007669"/>
    <property type="project" value="InterPro"/>
</dbReference>
<accession>A0A7K3WWM7</accession>
<feature type="domain" description="Transposase IS801/IS1294" evidence="1">
    <location>
        <begin position="1"/>
        <end position="68"/>
    </location>
</feature>
<dbReference type="AlphaFoldDB" id="A0A7K3WWM7"/>
<reference evidence="2 3" key="1">
    <citation type="submission" date="2020-02" db="EMBL/GenBank/DDBJ databases">
        <title>Out from the shadows clarifying the taxonomy of the family Cryomorphaceae and related taxa by utilizing the GTDB taxonomic framework.</title>
        <authorList>
            <person name="Bowman J.P."/>
        </authorList>
    </citation>
    <scope>NUCLEOTIDE SEQUENCE [LARGE SCALE GENOMIC DNA]</scope>
    <source>
        <strain evidence="2 3">QSSC 1-22</strain>
    </source>
</reference>
<feature type="non-terminal residue" evidence="2">
    <location>
        <position position="1"/>
    </location>
</feature>
<dbReference type="PANTHER" id="PTHR37023:SF1">
    <property type="entry name" value="ISSOD25 TRANSPOSASE TNPA_ISSOD25"/>
    <property type="match status" value="1"/>
</dbReference>
<dbReference type="Proteomes" id="UP000486602">
    <property type="component" value="Unassembled WGS sequence"/>
</dbReference>
<dbReference type="GO" id="GO:0006313">
    <property type="term" value="P:DNA transposition"/>
    <property type="evidence" value="ECO:0007669"/>
    <property type="project" value="InterPro"/>
</dbReference>